<feature type="transmembrane region" description="Helical" evidence="7">
    <location>
        <begin position="78"/>
        <end position="101"/>
    </location>
</feature>
<proteinExistence type="inferred from homology"/>
<keyword evidence="5 7" id="KW-0472">Membrane</keyword>
<dbReference type="InterPro" id="IPR010291">
    <property type="entry name" value="Ion_channel_UNC-93"/>
</dbReference>
<feature type="region of interest" description="Disordered" evidence="6">
    <location>
        <begin position="505"/>
        <end position="534"/>
    </location>
</feature>
<name>A0A1I8FER2_9PLAT</name>
<dbReference type="WBParaSite" id="maker-unitig_30277-snap-gene-0.1-mRNA-1">
    <property type="protein sequence ID" value="maker-unitig_30277-snap-gene-0.1-mRNA-1"/>
    <property type="gene ID" value="maker-unitig_30277-snap-gene-0.1"/>
</dbReference>
<keyword evidence="4 7" id="KW-1133">Transmembrane helix</keyword>
<comment type="subcellular location">
    <subcellularLocation>
        <location evidence="1">Membrane</location>
        <topology evidence="1">Multi-pass membrane protein</topology>
    </subcellularLocation>
</comment>
<dbReference type="Proteomes" id="UP000095280">
    <property type="component" value="Unplaced"/>
</dbReference>
<feature type="transmembrane region" description="Helical" evidence="7">
    <location>
        <begin position="108"/>
        <end position="125"/>
    </location>
</feature>
<dbReference type="Pfam" id="PF05978">
    <property type="entry name" value="UNC-93"/>
    <property type="match status" value="1"/>
</dbReference>
<keyword evidence="8" id="KW-1185">Reference proteome</keyword>
<evidence type="ECO:0000256" key="5">
    <source>
        <dbReference type="ARBA" id="ARBA00023136"/>
    </source>
</evidence>
<feature type="region of interest" description="Disordered" evidence="6">
    <location>
        <begin position="230"/>
        <end position="269"/>
    </location>
</feature>
<feature type="compositionally biased region" description="Low complexity" evidence="6">
    <location>
        <begin position="252"/>
        <end position="269"/>
    </location>
</feature>
<evidence type="ECO:0000256" key="2">
    <source>
        <dbReference type="ARBA" id="ARBA00009172"/>
    </source>
</evidence>
<comment type="similarity">
    <text evidence="2">Belongs to the unc-93 family.</text>
</comment>
<evidence type="ECO:0000256" key="7">
    <source>
        <dbReference type="SAM" id="Phobius"/>
    </source>
</evidence>
<reference evidence="9" key="1">
    <citation type="submission" date="2016-11" db="UniProtKB">
        <authorList>
            <consortium name="WormBaseParasite"/>
        </authorList>
    </citation>
    <scope>IDENTIFICATION</scope>
</reference>
<evidence type="ECO:0000256" key="3">
    <source>
        <dbReference type="ARBA" id="ARBA00022692"/>
    </source>
</evidence>
<evidence type="ECO:0000256" key="1">
    <source>
        <dbReference type="ARBA" id="ARBA00004141"/>
    </source>
</evidence>
<keyword evidence="3 7" id="KW-0812">Transmembrane</keyword>
<dbReference type="AlphaFoldDB" id="A0A1I8FER2"/>
<dbReference type="PANTHER" id="PTHR19444:SF13">
    <property type="entry name" value="PROTEIN UNC-93 HOMOLOG A"/>
    <property type="match status" value="1"/>
</dbReference>
<organism evidence="8 9">
    <name type="scientific">Macrostomum lignano</name>
    <dbReference type="NCBI Taxonomy" id="282301"/>
    <lineage>
        <taxon>Eukaryota</taxon>
        <taxon>Metazoa</taxon>
        <taxon>Spiralia</taxon>
        <taxon>Lophotrochozoa</taxon>
        <taxon>Platyhelminthes</taxon>
        <taxon>Rhabditophora</taxon>
        <taxon>Macrostomorpha</taxon>
        <taxon>Macrostomida</taxon>
        <taxon>Macrostomidae</taxon>
        <taxon>Macrostomum</taxon>
    </lineage>
</organism>
<feature type="compositionally biased region" description="Polar residues" evidence="6">
    <location>
        <begin position="515"/>
        <end position="528"/>
    </location>
</feature>
<dbReference type="PANTHER" id="PTHR19444">
    <property type="entry name" value="UNC-93 RELATED"/>
    <property type="match status" value="1"/>
</dbReference>
<feature type="transmembrane region" description="Helical" evidence="7">
    <location>
        <begin position="131"/>
        <end position="154"/>
    </location>
</feature>
<evidence type="ECO:0000313" key="9">
    <source>
        <dbReference type="WBParaSite" id="maker-unitig_30277-snap-gene-0.1-mRNA-1"/>
    </source>
</evidence>
<dbReference type="InterPro" id="IPR051951">
    <property type="entry name" value="UNC-93_regulatory"/>
</dbReference>
<dbReference type="GO" id="GO:0016020">
    <property type="term" value="C:membrane"/>
    <property type="evidence" value="ECO:0007669"/>
    <property type="project" value="UniProtKB-SubCell"/>
</dbReference>
<sequence length="534" mass="54905">MANCTKYSINSRPRSRGYLDSESFDKQTFICSCMEATEKASLETDEQPAMSRGRSVKNLLAGLSAIQSSFNSSGGLGVAGLAVTYASVVASSLALAPLVIGRLGPKRTMAACLCAYLLYLAANLYPHWGTIIPASVLLGVSSAPLWAAMSVYVVRLAGEYARAGGHDGGGDGTEGRQRSAVSVFFGSSSRCLPAPTSGATSSLTWRSATGSSTPPALWALQSATSAAATASAQRATPTGMEAASRDRRSTSGAAPRDAGAAARQHPSDAAPHGGLAAAAACSCLTVNVGLSQSFIVSDFTEGFVACSSGIGAVGRVMMCYGAGHVLGVLFGLVAGRLGKLPPGAAQIGLEVAGLLWQVEAEPVAYFYCYAFAWGCVDTVWNSQMNERTRRFSAYRFFESLGYILGLLLQQAAVHQPEAGRHAGRAVSAGCLMLVASAAVDRRARGGCGRSVAVGSEELRAEVLVVSENVGRSRVWAEGMHRSPLALASAVACSLSSSTVVVAAQGQRASGPDDVASQSKSPPAQQVQKAASGAP</sequence>
<evidence type="ECO:0000256" key="4">
    <source>
        <dbReference type="ARBA" id="ARBA00022989"/>
    </source>
</evidence>
<accession>A0A1I8FER2</accession>
<evidence type="ECO:0000313" key="8">
    <source>
        <dbReference type="Proteomes" id="UP000095280"/>
    </source>
</evidence>
<protein>
    <submittedName>
        <fullName evidence="9">UNC93-like protein</fullName>
    </submittedName>
</protein>
<evidence type="ECO:0000256" key="6">
    <source>
        <dbReference type="SAM" id="MobiDB-lite"/>
    </source>
</evidence>